<dbReference type="GO" id="GO:0000981">
    <property type="term" value="F:DNA-binding transcription factor activity, RNA polymerase II-specific"/>
    <property type="evidence" value="ECO:0007669"/>
    <property type="project" value="TreeGrafter"/>
</dbReference>
<feature type="domain" description="C2H2-type" evidence="9">
    <location>
        <begin position="426"/>
        <end position="456"/>
    </location>
</feature>
<proteinExistence type="predicted"/>
<protein>
    <recommendedName>
        <fullName evidence="9">C2H2-type domain-containing protein</fullName>
    </recommendedName>
</protein>
<dbReference type="OrthoDB" id="3437960at2759"/>
<feature type="region of interest" description="Disordered" evidence="8">
    <location>
        <begin position="1"/>
        <end position="21"/>
    </location>
</feature>
<comment type="subcellular location">
    <subcellularLocation>
        <location evidence="1">Nucleus</location>
    </subcellularLocation>
</comment>
<keyword evidence="11" id="KW-1185">Reference proteome</keyword>
<keyword evidence="4 7" id="KW-0863">Zinc-finger</keyword>
<dbReference type="Gene3D" id="3.30.160.60">
    <property type="entry name" value="Classic Zinc Finger"/>
    <property type="match status" value="7"/>
</dbReference>
<dbReference type="PANTHER" id="PTHR45718">
    <property type="entry name" value="TRANSCRIPTIONAL ACTIVATOR CUBITUS INTERRUPTUS"/>
    <property type="match status" value="1"/>
</dbReference>
<evidence type="ECO:0000256" key="3">
    <source>
        <dbReference type="ARBA" id="ARBA00022737"/>
    </source>
</evidence>
<keyword evidence="5" id="KW-0862">Zinc</keyword>
<dbReference type="Proteomes" id="UP000054270">
    <property type="component" value="Unassembled WGS sequence"/>
</dbReference>
<dbReference type="FunFam" id="3.30.160.60:FF:000145">
    <property type="entry name" value="Zinc finger protein 574"/>
    <property type="match status" value="1"/>
</dbReference>
<organism evidence="10 11">
    <name type="scientific">Hypholoma sublateritium (strain FD-334 SS-4)</name>
    <dbReference type="NCBI Taxonomy" id="945553"/>
    <lineage>
        <taxon>Eukaryota</taxon>
        <taxon>Fungi</taxon>
        <taxon>Dikarya</taxon>
        <taxon>Basidiomycota</taxon>
        <taxon>Agaricomycotina</taxon>
        <taxon>Agaricomycetes</taxon>
        <taxon>Agaricomycetidae</taxon>
        <taxon>Agaricales</taxon>
        <taxon>Agaricineae</taxon>
        <taxon>Strophariaceae</taxon>
        <taxon>Hypholoma</taxon>
    </lineage>
</organism>
<evidence type="ECO:0000256" key="1">
    <source>
        <dbReference type="ARBA" id="ARBA00004123"/>
    </source>
</evidence>
<dbReference type="AlphaFoldDB" id="A0A0D2L8I2"/>
<dbReference type="STRING" id="945553.A0A0D2L8I2"/>
<feature type="domain" description="C2H2-type" evidence="9">
    <location>
        <begin position="464"/>
        <end position="492"/>
    </location>
</feature>
<feature type="compositionally biased region" description="Low complexity" evidence="8">
    <location>
        <begin position="328"/>
        <end position="337"/>
    </location>
</feature>
<evidence type="ECO:0000256" key="8">
    <source>
        <dbReference type="SAM" id="MobiDB-lite"/>
    </source>
</evidence>
<dbReference type="PANTHER" id="PTHR45718:SF4">
    <property type="entry name" value="TRANSCRIPTIONAL ACTIVATOR CUBITUS INTERRUPTUS"/>
    <property type="match status" value="1"/>
</dbReference>
<dbReference type="Pfam" id="PF13894">
    <property type="entry name" value="zf-C2H2_4"/>
    <property type="match status" value="1"/>
</dbReference>
<dbReference type="FunFam" id="3.30.160.60:FF:000072">
    <property type="entry name" value="zinc finger protein 143 isoform X1"/>
    <property type="match status" value="1"/>
</dbReference>
<feature type="domain" description="C2H2-type" evidence="9">
    <location>
        <begin position="521"/>
        <end position="550"/>
    </location>
</feature>
<gene>
    <name evidence="10" type="ORF">HYPSUDRAFT_184954</name>
</gene>
<accession>A0A0D2L8I2</accession>
<evidence type="ECO:0000256" key="5">
    <source>
        <dbReference type="ARBA" id="ARBA00022833"/>
    </source>
</evidence>
<feature type="compositionally biased region" description="Pro residues" evidence="8">
    <location>
        <begin position="382"/>
        <end position="398"/>
    </location>
</feature>
<evidence type="ECO:0000313" key="11">
    <source>
        <dbReference type="Proteomes" id="UP000054270"/>
    </source>
</evidence>
<sequence>MALASPNRHTYKASRSGSPTCSSCSSPGELVALQCPDPLSCAPTDQLTEQCTDQCVVIACSDPDHTEMVCGHTGPHTQCHFVCDEAVDCVGCHGFDAFLQCCDDYRPHDAEAVRHAPIAASAHLTAVWETAFAEWCAACAEMGNSHSAGRSAPEKPGESSGNAALNVGFIHGGSMQPAFEGDSFSPRPQPTTTPTPAPAECTCMWAGCNATFASLSELVGHVNLDHLAPPSSSSSKKQSVSDNANASASMACLWDNCGSSYYSGSNTFELLANHLLNDHLSGEFFTQPQPHQGSEHIQERVYSQRPHHPIDHVSYEELQRFHRHQHQQHQPDLQHQHQPQHQHPIHRPLTQHEIYLERNPLLQIYAEQLEAVLSNNSTRPNNTPPVPGVPPSPPPSLPPESEHGNEVDEALAPITTPSNHSCGGAHECRWKACGISFHSCDALTTHINDVHVGGGKAHYECFWDQCPRNGEQGFQSKQKISRHVQSHTGHRPFQCSICQQNFSEAATLQQHIRRHTQEKPYVCDHPGCNKSFAITGALTIHKRTHNGDKPFKCSYCERGFAESSNLSKHLRTHTGARPYICAEPGCGKAFARPDQLNRHKGVHKKQTRGVGSSSEK</sequence>
<evidence type="ECO:0000256" key="2">
    <source>
        <dbReference type="ARBA" id="ARBA00022723"/>
    </source>
</evidence>
<feature type="region of interest" description="Disordered" evidence="8">
    <location>
        <begin position="592"/>
        <end position="616"/>
    </location>
</feature>
<dbReference type="SUPFAM" id="SSF57667">
    <property type="entry name" value="beta-beta-alpha zinc fingers"/>
    <property type="match status" value="5"/>
</dbReference>
<dbReference type="GO" id="GO:0000978">
    <property type="term" value="F:RNA polymerase II cis-regulatory region sequence-specific DNA binding"/>
    <property type="evidence" value="ECO:0007669"/>
    <property type="project" value="UniProtKB-ARBA"/>
</dbReference>
<feature type="domain" description="C2H2-type" evidence="9">
    <location>
        <begin position="551"/>
        <end position="578"/>
    </location>
</feature>
<dbReference type="SMART" id="SM00355">
    <property type="entry name" value="ZnF_C2H2"/>
    <property type="match status" value="7"/>
</dbReference>
<dbReference type="GO" id="GO:0007224">
    <property type="term" value="P:smoothened signaling pathway"/>
    <property type="evidence" value="ECO:0007669"/>
    <property type="project" value="TreeGrafter"/>
</dbReference>
<evidence type="ECO:0000256" key="7">
    <source>
        <dbReference type="PROSITE-ProRule" id="PRU00042"/>
    </source>
</evidence>
<dbReference type="PROSITE" id="PS50157">
    <property type="entry name" value="ZINC_FINGER_C2H2_2"/>
    <property type="match status" value="6"/>
</dbReference>
<dbReference type="GO" id="GO:0005634">
    <property type="term" value="C:nucleus"/>
    <property type="evidence" value="ECO:0007669"/>
    <property type="project" value="UniProtKB-SubCell"/>
</dbReference>
<feature type="domain" description="C2H2-type" evidence="9">
    <location>
        <begin position="493"/>
        <end position="520"/>
    </location>
</feature>
<dbReference type="GO" id="GO:0008270">
    <property type="term" value="F:zinc ion binding"/>
    <property type="evidence" value="ECO:0007669"/>
    <property type="project" value="UniProtKB-KW"/>
</dbReference>
<keyword evidence="2" id="KW-0479">Metal-binding</keyword>
<keyword evidence="3" id="KW-0677">Repeat</keyword>
<evidence type="ECO:0000313" key="10">
    <source>
        <dbReference type="EMBL" id="KJA23532.1"/>
    </source>
</evidence>
<name>A0A0D2L8I2_HYPSF</name>
<feature type="region of interest" description="Disordered" evidence="8">
    <location>
        <begin position="321"/>
        <end position="344"/>
    </location>
</feature>
<feature type="region of interest" description="Disordered" evidence="8">
    <location>
        <begin position="375"/>
        <end position="406"/>
    </location>
</feature>
<dbReference type="InterPro" id="IPR043359">
    <property type="entry name" value="GLI-like"/>
</dbReference>
<evidence type="ECO:0000256" key="6">
    <source>
        <dbReference type="ARBA" id="ARBA00023242"/>
    </source>
</evidence>
<dbReference type="FunFam" id="3.30.160.60:FF:000597">
    <property type="entry name" value="zinc finger protein 236 isoform X3"/>
    <property type="match status" value="1"/>
</dbReference>
<reference evidence="11" key="1">
    <citation type="submission" date="2014-04" db="EMBL/GenBank/DDBJ databases">
        <title>Evolutionary Origins and Diversification of the Mycorrhizal Mutualists.</title>
        <authorList>
            <consortium name="DOE Joint Genome Institute"/>
            <consortium name="Mycorrhizal Genomics Consortium"/>
            <person name="Kohler A."/>
            <person name="Kuo A."/>
            <person name="Nagy L.G."/>
            <person name="Floudas D."/>
            <person name="Copeland A."/>
            <person name="Barry K.W."/>
            <person name="Cichocki N."/>
            <person name="Veneault-Fourrey C."/>
            <person name="LaButti K."/>
            <person name="Lindquist E.A."/>
            <person name="Lipzen A."/>
            <person name="Lundell T."/>
            <person name="Morin E."/>
            <person name="Murat C."/>
            <person name="Riley R."/>
            <person name="Ohm R."/>
            <person name="Sun H."/>
            <person name="Tunlid A."/>
            <person name="Henrissat B."/>
            <person name="Grigoriev I.V."/>
            <person name="Hibbett D.S."/>
            <person name="Martin F."/>
        </authorList>
    </citation>
    <scope>NUCLEOTIDE SEQUENCE [LARGE SCALE GENOMIC DNA]</scope>
    <source>
        <strain evidence="11">FD-334 SS-4</strain>
    </source>
</reference>
<dbReference type="EMBL" id="KN817542">
    <property type="protein sequence ID" value="KJA23532.1"/>
    <property type="molecule type" value="Genomic_DNA"/>
</dbReference>
<evidence type="ECO:0000256" key="4">
    <source>
        <dbReference type="ARBA" id="ARBA00022771"/>
    </source>
</evidence>
<dbReference type="PROSITE" id="PS00028">
    <property type="entry name" value="ZINC_FINGER_C2H2_1"/>
    <property type="match status" value="6"/>
</dbReference>
<dbReference type="OMA" id="TTHICRW"/>
<keyword evidence="6" id="KW-0539">Nucleus</keyword>
<dbReference type="Pfam" id="PF00096">
    <property type="entry name" value="zf-C2H2"/>
    <property type="match status" value="2"/>
</dbReference>
<feature type="compositionally biased region" description="Basic residues" evidence="8">
    <location>
        <begin position="598"/>
        <end position="607"/>
    </location>
</feature>
<dbReference type="InterPro" id="IPR013087">
    <property type="entry name" value="Znf_C2H2_type"/>
</dbReference>
<feature type="domain" description="C2H2-type" evidence="9">
    <location>
        <begin position="579"/>
        <end position="608"/>
    </location>
</feature>
<dbReference type="FunFam" id="3.30.160.60:FF:000125">
    <property type="entry name" value="Putative zinc finger protein 143"/>
    <property type="match status" value="1"/>
</dbReference>
<evidence type="ECO:0000259" key="9">
    <source>
        <dbReference type="PROSITE" id="PS50157"/>
    </source>
</evidence>
<dbReference type="InterPro" id="IPR036236">
    <property type="entry name" value="Znf_C2H2_sf"/>
</dbReference>